<evidence type="ECO:0000313" key="10">
    <source>
        <dbReference type="Proteomes" id="UP000660021"/>
    </source>
</evidence>
<protein>
    <recommendedName>
        <fullName evidence="1 7">Transcriptional regulator MraZ</fullName>
    </recommendedName>
</protein>
<dbReference type="PANTHER" id="PTHR34701:SF1">
    <property type="entry name" value="TRANSCRIPTIONAL REGULATOR MRAZ"/>
    <property type="match status" value="1"/>
</dbReference>
<keyword evidence="4 7" id="KW-0805">Transcription regulation</keyword>
<evidence type="ECO:0000256" key="6">
    <source>
        <dbReference type="ARBA" id="ARBA00023163"/>
    </source>
</evidence>
<dbReference type="PANTHER" id="PTHR34701">
    <property type="entry name" value="TRANSCRIPTIONAL REGULATOR MRAZ"/>
    <property type="match status" value="1"/>
</dbReference>
<accession>A0ABR7HPL8</accession>
<dbReference type="HAMAP" id="MF_01008">
    <property type="entry name" value="MraZ"/>
    <property type="match status" value="1"/>
</dbReference>
<comment type="subunit">
    <text evidence="7">Forms oligomers.</text>
</comment>
<dbReference type="Proteomes" id="UP000660021">
    <property type="component" value="Unassembled WGS sequence"/>
</dbReference>
<dbReference type="InterPro" id="IPR035642">
    <property type="entry name" value="MraZ_N"/>
</dbReference>
<dbReference type="PROSITE" id="PS51740">
    <property type="entry name" value="SPOVT_ABRB"/>
    <property type="match status" value="2"/>
</dbReference>
<evidence type="ECO:0000256" key="5">
    <source>
        <dbReference type="ARBA" id="ARBA00023125"/>
    </source>
</evidence>
<dbReference type="InterPro" id="IPR035644">
    <property type="entry name" value="MraZ_C"/>
</dbReference>
<dbReference type="CDD" id="cd16320">
    <property type="entry name" value="MraZ_N"/>
    <property type="match status" value="1"/>
</dbReference>
<dbReference type="Pfam" id="PF02381">
    <property type="entry name" value="MraZ"/>
    <property type="match status" value="2"/>
</dbReference>
<dbReference type="InterPro" id="IPR020603">
    <property type="entry name" value="MraZ_dom"/>
</dbReference>
<evidence type="ECO:0000256" key="3">
    <source>
        <dbReference type="ARBA" id="ARBA00022737"/>
    </source>
</evidence>
<dbReference type="SUPFAM" id="SSF89447">
    <property type="entry name" value="AbrB/MazE/MraZ-like"/>
    <property type="match status" value="1"/>
</dbReference>
<dbReference type="InterPro" id="IPR007159">
    <property type="entry name" value="SpoVT-AbrB_dom"/>
</dbReference>
<keyword evidence="10" id="KW-1185">Reference proteome</keyword>
<dbReference type="Gene3D" id="3.40.1550.20">
    <property type="entry name" value="Transcriptional regulator MraZ domain"/>
    <property type="match status" value="1"/>
</dbReference>
<keyword evidence="6 7" id="KW-0804">Transcription</keyword>
<evidence type="ECO:0000256" key="1">
    <source>
        <dbReference type="ARBA" id="ARBA00013860"/>
    </source>
</evidence>
<reference evidence="9 10" key="1">
    <citation type="submission" date="2020-08" db="EMBL/GenBank/DDBJ databases">
        <title>Genome public.</title>
        <authorList>
            <person name="Liu C."/>
            <person name="Sun Q."/>
        </authorList>
    </citation>
    <scope>NUCLEOTIDE SEQUENCE [LARGE SCALE GENOMIC DNA]</scope>
    <source>
        <strain evidence="9 10">New-38</strain>
    </source>
</reference>
<dbReference type="InterPro" id="IPR003444">
    <property type="entry name" value="MraZ"/>
</dbReference>
<dbReference type="EMBL" id="JACOPR010000001">
    <property type="protein sequence ID" value="MBC5729442.1"/>
    <property type="molecule type" value="Genomic_DNA"/>
</dbReference>
<keyword evidence="2 7" id="KW-0963">Cytoplasm</keyword>
<evidence type="ECO:0000256" key="7">
    <source>
        <dbReference type="HAMAP-Rule" id="MF_01008"/>
    </source>
</evidence>
<name>A0ABR7HPL8_9FIRM</name>
<evidence type="ECO:0000259" key="8">
    <source>
        <dbReference type="PROSITE" id="PS51740"/>
    </source>
</evidence>
<feature type="domain" description="SpoVT-AbrB" evidence="8">
    <location>
        <begin position="4"/>
        <end position="53"/>
    </location>
</feature>
<proteinExistence type="inferred from homology"/>
<gene>
    <name evidence="7 9" type="primary">mraZ</name>
    <name evidence="9" type="ORF">H8S34_01150</name>
</gene>
<evidence type="ECO:0000313" key="9">
    <source>
        <dbReference type="EMBL" id="MBC5729442.1"/>
    </source>
</evidence>
<comment type="subcellular location">
    <subcellularLocation>
        <location evidence="7">Cytoplasm</location>
        <location evidence="7">Nucleoid</location>
    </subcellularLocation>
</comment>
<keyword evidence="3" id="KW-0677">Repeat</keyword>
<dbReference type="RefSeq" id="WP_101693536.1">
    <property type="nucleotide sequence ID" value="NZ_JACOPR010000001.1"/>
</dbReference>
<keyword evidence="5 7" id="KW-0238">DNA-binding</keyword>
<dbReference type="NCBIfam" id="TIGR00242">
    <property type="entry name" value="division/cell wall cluster transcriptional repressor MraZ"/>
    <property type="match status" value="1"/>
</dbReference>
<evidence type="ECO:0000256" key="2">
    <source>
        <dbReference type="ARBA" id="ARBA00022490"/>
    </source>
</evidence>
<sequence>MTGTYEHTLDAKGRMFLPAKLREELGPSFHVAVGANRDAAGICKYLVMYPDATWRRLQERVAELPSSQAAAMDVIFGNAARCEPDSQWRILIPQDLRDYAGLTRDIVVVGNNDKAKIWDAQAWNEKKKRELTPEQVAETMLLLGL</sequence>
<feature type="domain" description="SpoVT-AbrB" evidence="8">
    <location>
        <begin position="79"/>
        <end position="122"/>
    </location>
</feature>
<comment type="caution">
    <text evidence="9">The sequence shown here is derived from an EMBL/GenBank/DDBJ whole genome shotgun (WGS) entry which is preliminary data.</text>
</comment>
<dbReference type="InterPro" id="IPR037914">
    <property type="entry name" value="SpoVT-AbrB_sf"/>
</dbReference>
<organism evidence="9 10">
    <name type="scientific">Pseudoflavonifractor hominis</name>
    <dbReference type="NCBI Taxonomy" id="2763059"/>
    <lineage>
        <taxon>Bacteria</taxon>
        <taxon>Bacillati</taxon>
        <taxon>Bacillota</taxon>
        <taxon>Clostridia</taxon>
        <taxon>Eubacteriales</taxon>
        <taxon>Oscillospiraceae</taxon>
        <taxon>Pseudoflavonifractor</taxon>
    </lineage>
</organism>
<evidence type="ECO:0000256" key="4">
    <source>
        <dbReference type="ARBA" id="ARBA00023015"/>
    </source>
</evidence>
<dbReference type="InterPro" id="IPR038619">
    <property type="entry name" value="MraZ_sf"/>
</dbReference>
<dbReference type="CDD" id="cd16321">
    <property type="entry name" value="MraZ_C"/>
    <property type="match status" value="1"/>
</dbReference>
<comment type="similarity">
    <text evidence="7">Belongs to the MraZ family.</text>
</comment>